<dbReference type="PaxDb" id="39947-A0A0P0WDM0"/>
<evidence type="ECO:0000313" key="2">
    <source>
        <dbReference type="EMBL" id="BAS90397.1"/>
    </source>
</evidence>
<keyword evidence="3" id="KW-1185">Reference proteome</keyword>
<feature type="region of interest" description="Disordered" evidence="1">
    <location>
        <begin position="32"/>
        <end position="59"/>
    </location>
</feature>
<dbReference type="AlphaFoldDB" id="A0A0P0WDM0"/>
<reference evidence="3" key="1">
    <citation type="journal article" date="2005" name="Nature">
        <title>The map-based sequence of the rice genome.</title>
        <authorList>
            <consortium name="International rice genome sequencing project (IRGSP)"/>
            <person name="Matsumoto T."/>
            <person name="Wu J."/>
            <person name="Kanamori H."/>
            <person name="Katayose Y."/>
            <person name="Fujisawa M."/>
            <person name="Namiki N."/>
            <person name="Mizuno H."/>
            <person name="Yamamoto K."/>
            <person name="Antonio B.A."/>
            <person name="Baba T."/>
            <person name="Sakata K."/>
            <person name="Nagamura Y."/>
            <person name="Aoki H."/>
            <person name="Arikawa K."/>
            <person name="Arita K."/>
            <person name="Bito T."/>
            <person name="Chiden Y."/>
            <person name="Fujitsuka N."/>
            <person name="Fukunaka R."/>
            <person name="Hamada M."/>
            <person name="Harada C."/>
            <person name="Hayashi A."/>
            <person name="Hijishita S."/>
            <person name="Honda M."/>
            <person name="Hosokawa S."/>
            <person name="Ichikawa Y."/>
            <person name="Idonuma A."/>
            <person name="Iijima M."/>
            <person name="Ikeda M."/>
            <person name="Ikeno M."/>
            <person name="Ito K."/>
            <person name="Ito S."/>
            <person name="Ito T."/>
            <person name="Ito Y."/>
            <person name="Ito Y."/>
            <person name="Iwabuchi A."/>
            <person name="Kamiya K."/>
            <person name="Karasawa W."/>
            <person name="Kurita K."/>
            <person name="Katagiri S."/>
            <person name="Kikuta A."/>
            <person name="Kobayashi H."/>
            <person name="Kobayashi N."/>
            <person name="Machita K."/>
            <person name="Maehara T."/>
            <person name="Masukawa M."/>
            <person name="Mizubayashi T."/>
            <person name="Mukai Y."/>
            <person name="Nagasaki H."/>
            <person name="Nagata Y."/>
            <person name="Naito S."/>
            <person name="Nakashima M."/>
            <person name="Nakama Y."/>
            <person name="Nakamichi Y."/>
            <person name="Nakamura M."/>
            <person name="Meguro A."/>
            <person name="Negishi M."/>
            <person name="Ohta I."/>
            <person name="Ohta T."/>
            <person name="Okamoto M."/>
            <person name="Ono N."/>
            <person name="Saji S."/>
            <person name="Sakaguchi M."/>
            <person name="Sakai K."/>
            <person name="Shibata M."/>
            <person name="Shimokawa T."/>
            <person name="Song J."/>
            <person name="Takazaki Y."/>
            <person name="Terasawa K."/>
            <person name="Tsugane M."/>
            <person name="Tsuji K."/>
            <person name="Ueda S."/>
            <person name="Waki K."/>
            <person name="Yamagata H."/>
            <person name="Yamamoto M."/>
            <person name="Yamamoto S."/>
            <person name="Yamane H."/>
            <person name="Yoshiki S."/>
            <person name="Yoshihara R."/>
            <person name="Yukawa K."/>
            <person name="Zhong H."/>
            <person name="Yano M."/>
            <person name="Yuan Q."/>
            <person name="Ouyang S."/>
            <person name="Liu J."/>
            <person name="Jones K.M."/>
            <person name="Gansberger K."/>
            <person name="Moffat K."/>
            <person name="Hill J."/>
            <person name="Bera J."/>
            <person name="Fadrosh D."/>
            <person name="Jin S."/>
            <person name="Johri S."/>
            <person name="Kim M."/>
            <person name="Overton L."/>
            <person name="Reardon M."/>
            <person name="Tsitrin T."/>
            <person name="Vuong H."/>
            <person name="Weaver B."/>
            <person name="Ciecko A."/>
            <person name="Tallon L."/>
            <person name="Jackson J."/>
            <person name="Pai G."/>
            <person name="Aken S.V."/>
            <person name="Utterback T."/>
            <person name="Reidmuller S."/>
            <person name="Feldblyum T."/>
            <person name="Hsiao J."/>
            <person name="Zismann V."/>
            <person name="Iobst S."/>
            <person name="de Vazeille A.R."/>
            <person name="Buell C.R."/>
            <person name="Ying K."/>
            <person name="Li Y."/>
            <person name="Lu T."/>
            <person name="Huang Y."/>
            <person name="Zhao Q."/>
            <person name="Feng Q."/>
            <person name="Zhang L."/>
            <person name="Zhu J."/>
            <person name="Weng Q."/>
            <person name="Mu J."/>
            <person name="Lu Y."/>
            <person name="Fan D."/>
            <person name="Liu Y."/>
            <person name="Guan J."/>
            <person name="Zhang Y."/>
            <person name="Yu S."/>
            <person name="Liu X."/>
            <person name="Zhang Y."/>
            <person name="Hong G."/>
            <person name="Han B."/>
            <person name="Choisne N."/>
            <person name="Demange N."/>
            <person name="Orjeda G."/>
            <person name="Samain S."/>
            <person name="Cattolico L."/>
            <person name="Pelletier E."/>
            <person name="Couloux A."/>
            <person name="Segurens B."/>
            <person name="Wincker P."/>
            <person name="D'Hont A."/>
            <person name="Scarpelli C."/>
            <person name="Weissenbach J."/>
            <person name="Salanoubat M."/>
            <person name="Quetier F."/>
            <person name="Yu Y."/>
            <person name="Kim H.R."/>
            <person name="Rambo T."/>
            <person name="Currie J."/>
            <person name="Collura K."/>
            <person name="Luo M."/>
            <person name="Yang T."/>
            <person name="Ammiraju J.S.S."/>
            <person name="Engler F."/>
            <person name="Soderlund C."/>
            <person name="Wing R.A."/>
            <person name="Palmer L.E."/>
            <person name="de la Bastide M."/>
            <person name="Spiegel L."/>
            <person name="Nascimento L."/>
            <person name="Zutavern T."/>
            <person name="O'Shaughnessy A."/>
            <person name="Dike S."/>
            <person name="Dedhia N."/>
            <person name="Preston R."/>
            <person name="Balija V."/>
            <person name="McCombie W.R."/>
            <person name="Chow T."/>
            <person name="Chen H."/>
            <person name="Chung M."/>
            <person name="Chen C."/>
            <person name="Shaw J."/>
            <person name="Wu H."/>
            <person name="Hsiao K."/>
            <person name="Chao Y."/>
            <person name="Chu M."/>
            <person name="Cheng C."/>
            <person name="Hour A."/>
            <person name="Lee P."/>
            <person name="Lin S."/>
            <person name="Lin Y."/>
            <person name="Liou J."/>
            <person name="Liu S."/>
            <person name="Hsing Y."/>
            <person name="Raghuvanshi S."/>
            <person name="Mohanty A."/>
            <person name="Bharti A.K."/>
            <person name="Gaur A."/>
            <person name="Gupta V."/>
            <person name="Kumar D."/>
            <person name="Ravi V."/>
            <person name="Vij S."/>
            <person name="Kapur A."/>
            <person name="Khurana P."/>
            <person name="Khurana P."/>
            <person name="Khurana J.P."/>
            <person name="Tyagi A.K."/>
            <person name="Gaikwad K."/>
            <person name="Singh A."/>
            <person name="Dalal V."/>
            <person name="Srivastava S."/>
            <person name="Dixit A."/>
            <person name="Pal A.K."/>
            <person name="Ghazi I.A."/>
            <person name="Yadav M."/>
            <person name="Pandit A."/>
            <person name="Bhargava A."/>
            <person name="Sureshbabu K."/>
            <person name="Batra K."/>
            <person name="Sharma T.R."/>
            <person name="Mohapatra T."/>
            <person name="Singh N.K."/>
            <person name="Messing J."/>
            <person name="Nelson A.B."/>
            <person name="Fuks G."/>
            <person name="Kavchok S."/>
            <person name="Keizer G."/>
            <person name="Linton E."/>
            <person name="Llaca V."/>
            <person name="Song R."/>
            <person name="Tanyolac B."/>
            <person name="Young S."/>
            <person name="Ho-Il K."/>
            <person name="Hahn J.H."/>
            <person name="Sangsakoo G."/>
            <person name="Vanavichit A."/>
            <person name="de Mattos Luiz.A.T."/>
            <person name="Zimmer P.D."/>
            <person name="Malone G."/>
            <person name="Dellagostin O."/>
            <person name="de Oliveira A.C."/>
            <person name="Bevan M."/>
            <person name="Bancroft I."/>
            <person name="Minx P."/>
            <person name="Cordum H."/>
            <person name="Wilson R."/>
            <person name="Cheng Z."/>
            <person name="Jin W."/>
            <person name="Jiang J."/>
            <person name="Leong S.A."/>
            <person name="Iwama H."/>
            <person name="Gojobori T."/>
            <person name="Itoh T."/>
            <person name="Niimura Y."/>
            <person name="Fujii Y."/>
            <person name="Habara T."/>
            <person name="Sakai H."/>
            <person name="Sato Y."/>
            <person name="Wilson G."/>
            <person name="Kumar K."/>
            <person name="McCouch S."/>
            <person name="Juretic N."/>
            <person name="Hoen D."/>
            <person name="Wright S."/>
            <person name="Bruskiewich R."/>
            <person name="Bureau T."/>
            <person name="Miyao A."/>
            <person name="Hirochika H."/>
            <person name="Nishikawa T."/>
            <person name="Kadowaki K."/>
            <person name="Sugiura M."/>
            <person name="Burr B."/>
            <person name="Sasaki T."/>
        </authorList>
    </citation>
    <scope>NUCLEOTIDE SEQUENCE [LARGE SCALE GENOMIC DNA]</scope>
    <source>
        <strain evidence="3">cv. Nipponbare</strain>
    </source>
</reference>
<reference evidence="2 3" key="2">
    <citation type="journal article" date="2013" name="Plant Cell Physiol.">
        <title>Rice Annotation Project Database (RAP-DB): an integrative and interactive database for rice genomics.</title>
        <authorList>
            <person name="Sakai H."/>
            <person name="Lee S.S."/>
            <person name="Tanaka T."/>
            <person name="Numa H."/>
            <person name="Kim J."/>
            <person name="Kawahara Y."/>
            <person name="Wakimoto H."/>
            <person name="Yang C.C."/>
            <person name="Iwamoto M."/>
            <person name="Abe T."/>
            <person name="Yamada Y."/>
            <person name="Muto A."/>
            <person name="Inokuchi H."/>
            <person name="Ikemura T."/>
            <person name="Matsumoto T."/>
            <person name="Sasaki T."/>
            <person name="Itoh T."/>
        </authorList>
    </citation>
    <scope>NUCLEOTIDE SEQUENCE [LARGE SCALE GENOMIC DNA]</scope>
    <source>
        <strain evidence="3">cv. Nipponbare</strain>
    </source>
</reference>
<protein>
    <submittedName>
        <fullName evidence="2">Os04g0552950 protein</fullName>
    </submittedName>
</protein>
<accession>A0A0P0WDM0</accession>
<dbReference type="InParanoid" id="A0A0P0WDM0"/>
<organism evidence="2 3">
    <name type="scientific">Oryza sativa subsp. japonica</name>
    <name type="common">Rice</name>
    <dbReference type="NCBI Taxonomy" id="39947"/>
    <lineage>
        <taxon>Eukaryota</taxon>
        <taxon>Viridiplantae</taxon>
        <taxon>Streptophyta</taxon>
        <taxon>Embryophyta</taxon>
        <taxon>Tracheophyta</taxon>
        <taxon>Spermatophyta</taxon>
        <taxon>Magnoliopsida</taxon>
        <taxon>Liliopsida</taxon>
        <taxon>Poales</taxon>
        <taxon>Poaceae</taxon>
        <taxon>BOP clade</taxon>
        <taxon>Oryzoideae</taxon>
        <taxon>Oryzeae</taxon>
        <taxon>Oryzinae</taxon>
        <taxon>Oryza</taxon>
        <taxon>Oryza sativa</taxon>
    </lineage>
</organism>
<dbReference type="Proteomes" id="UP000059680">
    <property type="component" value="Chromosome 4"/>
</dbReference>
<dbReference type="EMBL" id="AP014960">
    <property type="protein sequence ID" value="BAS90397.1"/>
    <property type="molecule type" value="Genomic_DNA"/>
</dbReference>
<sequence length="113" mass="12739">MDAPGWRLPLYATTGCAAIDDGMRVGRLPRRPRRRQTRVRRAAAVASRVRRPRGNTCDETAAAADKMRRRQQILALGGRRRLLAGMGAISPYFQPLTTEERIVLFSSQHPRID</sequence>
<feature type="compositionally biased region" description="Basic residues" evidence="1">
    <location>
        <begin position="32"/>
        <end position="41"/>
    </location>
</feature>
<gene>
    <name evidence="2" type="ordered locus">Os04g0552950</name>
    <name evidence="2" type="ORF">OSNPB_040552950</name>
</gene>
<name>A0A0P0WDM0_ORYSJ</name>
<evidence type="ECO:0000256" key="1">
    <source>
        <dbReference type="SAM" id="MobiDB-lite"/>
    </source>
</evidence>
<reference evidence="2 3" key="3">
    <citation type="journal article" date="2013" name="Rice">
        <title>Improvement of the Oryza sativa Nipponbare reference genome using next generation sequence and optical map data.</title>
        <authorList>
            <person name="Kawahara Y."/>
            <person name="de la Bastide M."/>
            <person name="Hamilton J.P."/>
            <person name="Kanamori H."/>
            <person name="McCombie W.R."/>
            <person name="Ouyang S."/>
            <person name="Schwartz D.C."/>
            <person name="Tanaka T."/>
            <person name="Wu J."/>
            <person name="Zhou S."/>
            <person name="Childs K.L."/>
            <person name="Davidson R.M."/>
            <person name="Lin H."/>
            <person name="Quesada-Ocampo L."/>
            <person name="Vaillancourt B."/>
            <person name="Sakai H."/>
            <person name="Lee S.S."/>
            <person name="Kim J."/>
            <person name="Numa H."/>
            <person name="Itoh T."/>
            <person name="Buell C.R."/>
            <person name="Matsumoto T."/>
        </authorList>
    </citation>
    <scope>NUCLEOTIDE SEQUENCE [LARGE SCALE GENOMIC DNA]</scope>
    <source>
        <strain evidence="3">cv. Nipponbare</strain>
    </source>
</reference>
<evidence type="ECO:0000313" key="3">
    <source>
        <dbReference type="Proteomes" id="UP000059680"/>
    </source>
</evidence>
<proteinExistence type="predicted"/>